<evidence type="ECO:0000256" key="3">
    <source>
        <dbReference type="ARBA" id="ARBA00022741"/>
    </source>
</evidence>
<dbReference type="GO" id="GO:0005524">
    <property type="term" value="F:ATP binding"/>
    <property type="evidence" value="ECO:0007669"/>
    <property type="project" value="UniProtKB-KW"/>
</dbReference>
<evidence type="ECO:0000256" key="4">
    <source>
        <dbReference type="ARBA" id="ARBA00022777"/>
    </source>
</evidence>
<dbReference type="InterPro" id="IPR011009">
    <property type="entry name" value="Kinase-like_dom_sf"/>
</dbReference>
<dbReference type="PROSITE" id="PS50011">
    <property type="entry name" value="PROTEIN_KINASE_DOM"/>
    <property type="match status" value="1"/>
</dbReference>
<evidence type="ECO:0000259" key="6">
    <source>
        <dbReference type="PROSITE" id="PS50011"/>
    </source>
</evidence>
<name>A0A7S0DNH3_9EUKA</name>
<accession>A0A7S0DNH3</accession>
<keyword evidence="5" id="KW-0067">ATP-binding</keyword>
<evidence type="ECO:0000256" key="2">
    <source>
        <dbReference type="ARBA" id="ARBA00022679"/>
    </source>
</evidence>
<keyword evidence="4" id="KW-0418">Kinase</keyword>
<dbReference type="Pfam" id="PF00069">
    <property type="entry name" value="Pkinase"/>
    <property type="match status" value="1"/>
</dbReference>
<dbReference type="EMBL" id="HBEM01028235">
    <property type="protein sequence ID" value="CAD8460317.1"/>
    <property type="molecule type" value="Transcribed_RNA"/>
</dbReference>
<protein>
    <recommendedName>
        <fullName evidence="6">Protein kinase domain-containing protein</fullName>
    </recommendedName>
</protein>
<dbReference type="InterPro" id="IPR050205">
    <property type="entry name" value="CDPK_Ser/Thr_kinases"/>
</dbReference>
<evidence type="ECO:0000256" key="5">
    <source>
        <dbReference type="ARBA" id="ARBA00022840"/>
    </source>
</evidence>
<proteinExistence type="predicted"/>
<feature type="domain" description="Protein kinase" evidence="6">
    <location>
        <begin position="1"/>
        <end position="125"/>
    </location>
</feature>
<dbReference type="InterPro" id="IPR000719">
    <property type="entry name" value="Prot_kinase_dom"/>
</dbReference>
<keyword evidence="3" id="KW-0547">Nucleotide-binding</keyword>
<dbReference type="PANTHER" id="PTHR24349">
    <property type="entry name" value="SERINE/THREONINE-PROTEIN KINASE"/>
    <property type="match status" value="1"/>
</dbReference>
<organism evidence="7">
    <name type="scientific">Amorphochlora amoebiformis</name>
    <dbReference type="NCBI Taxonomy" id="1561963"/>
    <lineage>
        <taxon>Eukaryota</taxon>
        <taxon>Sar</taxon>
        <taxon>Rhizaria</taxon>
        <taxon>Cercozoa</taxon>
        <taxon>Chlorarachniophyceae</taxon>
        <taxon>Amorphochlora</taxon>
    </lineage>
</organism>
<dbReference type="GO" id="GO:0004674">
    <property type="term" value="F:protein serine/threonine kinase activity"/>
    <property type="evidence" value="ECO:0007669"/>
    <property type="project" value="UniProtKB-KW"/>
</dbReference>
<reference evidence="7" key="1">
    <citation type="submission" date="2021-01" db="EMBL/GenBank/DDBJ databases">
        <authorList>
            <person name="Corre E."/>
            <person name="Pelletier E."/>
            <person name="Niang G."/>
            <person name="Scheremetjew M."/>
            <person name="Finn R."/>
            <person name="Kale V."/>
            <person name="Holt S."/>
            <person name="Cochrane G."/>
            <person name="Meng A."/>
            <person name="Brown T."/>
            <person name="Cohen L."/>
        </authorList>
    </citation>
    <scope>NUCLEOTIDE SEQUENCE</scope>
    <source>
        <strain evidence="7">CCMP2058</strain>
    </source>
</reference>
<dbReference type="AlphaFoldDB" id="A0A7S0DNH3"/>
<dbReference type="Gene3D" id="1.10.510.10">
    <property type="entry name" value="Transferase(Phosphotransferase) domain 1"/>
    <property type="match status" value="1"/>
</dbReference>
<gene>
    <name evidence="7" type="ORF">LAMO00422_LOCUS19275</name>
</gene>
<evidence type="ECO:0000256" key="1">
    <source>
        <dbReference type="ARBA" id="ARBA00022527"/>
    </source>
</evidence>
<keyword evidence="2" id="KW-0808">Transferase</keyword>
<sequence length="257" mass="29950">MSFGYPIVDYLRICVKYMHIHKKKIRYVAPEVVFKNKHGKIEYGTSCDMWSVGVITYELLSGVPPFPDKPSLPEYFRQMRRCRVEFPSKYWRNVSSEARELILYLLEKDPKKRYTAAQVLEHKWITINCQFEDALSMAESQMSMTSMSTLGKDRNQRLKRILFKNKLHKVVQYLVMMARLRDAMDTLLKNCIGTGVDKGLIDLVKVMAGVDLNDPNNKNDMRRISQLVKNKFFGKKNQNEDGKKGDIHVIDENKTSL</sequence>
<dbReference type="SMART" id="SM00220">
    <property type="entry name" value="S_TKc"/>
    <property type="match status" value="1"/>
</dbReference>
<evidence type="ECO:0000313" key="7">
    <source>
        <dbReference type="EMBL" id="CAD8460317.1"/>
    </source>
</evidence>
<dbReference type="SUPFAM" id="SSF56112">
    <property type="entry name" value="Protein kinase-like (PK-like)"/>
    <property type="match status" value="1"/>
</dbReference>
<keyword evidence="1" id="KW-0723">Serine/threonine-protein kinase</keyword>